<accession>A0A0R3M0M8</accession>
<evidence type="ECO:0000256" key="1">
    <source>
        <dbReference type="SAM" id="Phobius"/>
    </source>
</evidence>
<reference evidence="2 3" key="1">
    <citation type="submission" date="2014-03" db="EMBL/GenBank/DDBJ databases">
        <title>Bradyrhizobium valentinum sp. nov., isolated from effective nodules of Lupinus mariae-josephae, a lupine endemic of basic-lime soils in Eastern Spain.</title>
        <authorList>
            <person name="Duran D."/>
            <person name="Rey L."/>
            <person name="Navarro A."/>
            <person name="Busquets A."/>
            <person name="Imperial J."/>
            <person name="Ruiz-Argueso T."/>
        </authorList>
    </citation>
    <scope>NUCLEOTIDE SEQUENCE [LARGE SCALE GENOMIC DNA]</scope>
    <source>
        <strain evidence="2 3">PAC68</strain>
    </source>
</reference>
<sequence>MSTTVTMRPRRLSTPAISAEASGTRVSRSGMNTSCTREIGRPNNWPPITAVTYSATVPSMVSVLVVVMVLLP</sequence>
<keyword evidence="1" id="KW-0812">Transmembrane</keyword>
<comment type="caution">
    <text evidence="2">The sequence shown here is derived from an EMBL/GenBank/DDBJ whole genome shotgun (WGS) entry which is preliminary data.</text>
</comment>
<organism evidence="2 3">
    <name type="scientific">Bradyrhizobium jicamae</name>
    <dbReference type="NCBI Taxonomy" id="280332"/>
    <lineage>
        <taxon>Bacteria</taxon>
        <taxon>Pseudomonadati</taxon>
        <taxon>Pseudomonadota</taxon>
        <taxon>Alphaproteobacteria</taxon>
        <taxon>Hyphomicrobiales</taxon>
        <taxon>Nitrobacteraceae</taxon>
        <taxon>Bradyrhizobium</taxon>
    </lineage>
</organism>
<dbReference type="Proteomes" id="UP000050863">
    <property type="component" value="Unassembled WGS sequence"/>
</dbReference>
<evidence type="ECO:0000313" key="3">
    <source>
        <dbReference type="Proteomes" id="UP000050863"/>
    </source>
</evidence>
<keyword evidence="1" id="KW-1133">Transmembrane helix</keyword>
<name>A0A0R3M0M8_9BRAD</name>
<dbReference type="EMBL" id="LLXZ01000057">
    <property type="protein sequence ID" value="KRR10704.1"/>
    <property type="molecule type" value="Genomic_DNA"/>
</dbReference>
<proteinExistence type="predicted"/>
<dbReference type="STRING" id="280332.CQ12_19780"/>
<evidence type="ECO:0000313" key="2">
    <source>
        <dbReference type="EMBL" id="KRR10704.1"/>
    </source>
</evidence>
<keyword evidence="3" id="KW-1185">Reference proteome</keyword>
<feature type="transmembrane region" description="Helical" evidence="1">
    <location>
        <begin position="50"/>
        <end position="71"/>
    </location>
</feature>
<gene>
    <name evidence="2" type="ORF">CQ12_19780</name>
</gene>
<dbReference type="AlphaFoldDB" id="A0A0R3M0M8"/>
<keyword evidence="1" id="KW-0472">Membrane</keyword>
<protein>
    <submittedName>
        <fullName evidence="2">Uncharacterized protein</fullName>
    </submittedName>
</protein>